<feature type="transmembrane region" description="Helical" evidence="1">
    <location>
        <begin position="99"/>
        <end position="120"/>
    </location>
</feature>
<keyword evidence="3" id="KW-1185">Reference proteome</keyword>
<organism evidence="2 3">
    <name type="scientific">Mycena pura</name>
    <dbReference type="NCBI Taxonomy" id="153505"/>
    <lineage>
        <taxon>Eukaryota</taxon>
        <taxon>Fungi</taxon>
        <taxon>Dikarya</taxon>
        <taxon>Basidiomycota</taxon>
        <taxon>Agaricomycotina</taxon>
        <taxon>Agaricomycetes</taxon>
        <taxon>Agaricomycetidae</taxon>
        <taxon>Agaricales</taxon>
        <taxon>Marasmiineae</taxon>
        <taxon>Mycenaceae</taxon>
        <taxon>Mycena</taxon>
    </lineage>
</organism>
<keyword evidence="1" id="KW-1133">Transmembrane helix</keyword>
<dbReference type="EMBL" id="JARJCW010000061">
    <property type="protein sequence ID" value="KAJ7200829.1"/>
    <property type="molecule type" value="Genomic_DNA"/>
</dbReference>
<dbReference type="AlphaFoldDB" id="A0AAD6V6E3"/>
<keyword evidence="1" id="KW-0472">Membrane</keyword>
<protein>
    <submittedName>
        <fullName evidence="2">Uncharacterized protein</fullName>
    </submittedName>
</protein>
<feature type="transmembrane region" description="Helical" evidence="1">
    <location>
        <begin position="166"/>
        <end position="186"/>
    </location>
</feature>
<proteinExistence type="predicted"/>
<feature type="transmembrane region" description="Helical" evidence="1">
    <location>
        <begin position="56"/>
        <end position="79"/>
    </location>
</feature>
<dbReference type="Proteomes" id="UP001219525">
    <property type="component" value="Unassembled WGS sequence"/>
</dbReference>
<sequence>MDSSVIGANKILAVNFLHVYPPRDGFTDHHTDFPSSPRTDGTDLPEFSLKDFLQKYVLQLSCFTLHVGLVFCHIVLLILGTRHWEYQFTFPLDQEKSVSFKATVIATGLGTIYCSGLVFLTQRLAMRHNIQTEQTLTATHDSISAWAGLGSALSTLYKQASVPSSIFGTLSIFGYLGCIAMLHITIPTSFSVAAFNTTSPISASTHGIPSFGDDSSLKFLNTFPAQFLEWHNIFFESETPGLFNSSIYEVLQEVTSSKGEAPVSIVGFNISCGYLQGVFKGMSEDRYSIWLDTVGSLDLKLYPNMLSFLQLKQMSRYRPPQDDMHSLVVYTTNMVIDSQGFQGSPIHIPEGNKISQVQFLRCSKSLVVQSGLIQSESGVLNGSSLHPSLYKTNSHWRSSAVMDFVSQDSTLLGGNWVGSGYPAGYPAGNTAGNPAGNPAGNVPQYVMKSLNGPILKLHEIENTLANSIALIFWIVILHAQGGHVSPDVLVAKYATRITYQFQPGYIQGIPPELPSGTTTVQLQTTIARLRVSIGLASSALLMMLCIKFLAPTQSKVLVQGCGILDNIWLWRNQVNCPVVLRVGHGYGSTRRG</sequence>
<accession>A0AAD6V6E3</accession>
<keyword evidence="1" id="KW-0812">Transmembrane</keyword>
<gene>
    <name evidence="2" type="ORF">GGX14DRAFT_659563</name>
</gene>
<name>A0AAD6V6E3_9AGAR</name>
<evidence type="ECO:0000256" key="1">
    <source>
        <dbReference type="SAM" id="Phobius"/>
    </source>
</evidence>
<reference evidence="2" key="1">
    <citation type="submission" date="2023-03" db="EMBL/GenBank/DDBJ databases">
        <title>Massive genome expansion in bonnet fungi (Mycena s.s.) driven by repeated elements and novel gene families across ecological guilds.</title>
        <authorList>
            <consortium name="Lawrence Berkeley National Laboratory"/>
            <person name="Harder C.B."/>
            <person name="Miyauchi S."/>
            <person name="Viragh M."/>
            <person name="Kuo A."/>
            <person name="Thoen E."/>
            <person name="Andreopoulos B."/>
            <person name="Lu D."/>
            <person name="Skrede I."/>
            <person name="Drula E."/>
            <person name="Henrissat B."/>
            <person name="Morin E."/>
            <person name="Kohler A."/>
            <person name="Barry K."/>
            <person name="LaButti K."/>
            <person name="Morin E."/>
            <person name="Salamov A."/>
            <person name="Lipzen A."/>
            <person name="Mereny Z."/>
            <person name="Hegedus B."/>
            <person name="Baldrian P."/>
            <person name="Stursova M."/>
            <person name="Weitz H."/>
            <person name="Taylor A."/>
            <person name="Grigoriev I.V."/>
            <person name="Nagy L.G."/>
            <person name="Martin F."/>
            <person name="Kauserud H."/>
        </authorList>
    </citation>
    <scope>NUCLEOTIDE SEQUENCE</scope>
    <source>
        <strain evidence="2">9144</strain>
    </source>
</reference>
<evidence type="ECO:0000313" key="3">
    <source>
        <dbReference type="Proteomes" id="UP001219525"/>
    </source>
</evidence>
<comment type="caution">
    <text evidence="2">The sequence shown here is derived from an EMBL/GenBank/DDBJ whole genome shotgun (WGS) entry which is preliminary data.</text>
</comment>
<evidence type="ECO:0000313" key="2">
    <source>
        <dbReference type="EMBL" id="KAJ7200829.1"/>
    </source>
</evidence>